<sequence>MLCARLLRRGVRVTVCRRGEKPNSSQRFDQDRGGGDWLNENVPGKGSFSVKTGAFMKYAAISYRFNLAAIA</sequence>
<protein>
    <submittedName>
        <fullName evidence="1">Uncharacterized protein</fullName>
    </submittedName>
</protein>
<dbReference type="EMBL" id="AP019735">
    <property type="protein sequence ID" value="BBL05174.1"/>
    <property type="molecule type" value="Genomic_DNA"/>
</dbReference>
<proteinExistence type="predicted"/>
<accession>A0A4Y1WXG7</accession>
<dbReference type="Proteomes" id="UP000318946">
    <property type="component" value="Chromosome"/>
</dbReference>
<gene>
    <name evidence="1" type="ORF">A5CBH24_24870</name>
</gene>
<evidence type="ECO:0000313" key="1">
    <source>
        <dbReference type="EMBL" id="BBL05174.1"/>
    </source>
</evidence>
<organism evidence="1 2">
    <name type="scientific">Alistipes communis</name>
    <dbReference type="NCBI Taxonomy" id="2585118"/>
    <lineage>
        <taxon>Bacteria</taxon>
        <taxon>Pseudomonadati</taxon>
        <taxon>Bacteroidota</taxon>
        <taxon>Bacteroidia</taxon>
        <taxon>Bacteroidales</taxon>
        <taxon>Rikenellaceae</taxon>
        <taxon>Alistipes</taxon>
    </lineage>
</organism>
<dbReference type="AlphaFoldDB" id="A0A4Y1WXG7"/>
<keyword evidence="2" id="KW-1185">Reference proteome</keyword>
<evidence type="ECO:0000313" key="2">
    <source>
        <dbReference type="Proteomes" id="UP000318946"/>
    </source>
</evidence>
<name>A0A4Y1WXG7_9BACT</name>
<reference evidence="2" key="1">
    <citation type="submission" date="2019-06" db="EMBL/GenBank/DDBJ databases">
        <title>Alistipes onderdonkii subsp. vulgaris subsp. nov., Alistipes dispar sp. nov. and Alistipes communis sp. nov., isolated from human faeces, and creation of Alistipes onderdonkii subsp. onderdonkii subsp. nov.</title>
        <authorList>
            <person name="Sakamoto M."/>
            <person name="Ikeyama N."/>
            <person name="Ogata Y."/>
            <person name="Suda W."/>
            <person name="Iino T."/>
            <person name="Hattori M."/>
            <person name="Ohkuma M."/>
        </authorList>
    </citation>
    <scope>NUCLEOTIDE SEQUENCE [LARGE SCALE GENOMIC DNA]</scope>
    <source>
        <strain evidence="2">5CBH24</strain>
    </source>
</reference>
<dbReference type="KEGG" id="acou:A5CBH24_24870"/>